<dbReference type="PANTHER" id="PTHR36886:SF3">
    <property type="entry name" value="PROTEIN FRIGIDA-ESSENTIAL 1"/>
    <property type="match status" value="1"/>
</dbReference>
<accession>A0A9Q0JEC8</accession>
<evidence type="ECO:0000256" key="1">
    <source>
        <dbReference type="ARBA" id="ARBA00022723"/>
    </source>
</evidence>
<dbReference type="SMART" id="SM00356">
    <property type="entry name" value="ZnF_C3H1"/>
    <property type="match status" value="1"/>
</dbReference>
<keyword evidence="2 4" id="KW-0863">Zinc-finger</keyword>
<dbReference type="OrthoDB" id="1935339at2759"/>
<name>A0A9Q0JEC8_9ROSI</name>
<keyword evidence="1 4" id="KW-0479">Metal-binding</keyword>
<dbReference type="InterPro" id="IPR052650">
    <property type="entry name" value="Zinc_finger_CCCH"/>
</dbReference>
<dbReference type="SUPFAM" id="SSF90229">
    <property type="entry name" value="CCCH zinc finger"/>
    <property type="match status" value="1"/>
</dbReference>
<evidence type="ECO:0000256" key="3">
    <source>
        <dbReference type="ARBA" id="ARBA00022833"/>
    </source>
</evidence>
<proteinExistence type="predicted"/>
<feature type="domain" description="C3H1-type" evidence="6">
    <location>
        <begin position="184"/>
        <end position="211"/>
    </location>
</feature>
<dbReference type="Pfam" id="PF00642">
    <property type="entry name" value="zf-CCCH"/>
    <property type="match status" value="1"/>
</dbReference>
<evidence type="ECO:0000256" key="4">
    <source>
        <dbReference type="PROSITE-ProRule" id="PRU00723"/>
    </source>
</evidence>
<reference evidence="7" key="2">
    <citation type="journal article" date="2023" name="Plants (Basel)">
        <title>Annotation of the Turnera subulata (Passifloraceae) Draft Genome Reveals the S-Locus Evolved after the Divergence of Turneroideae from Passifloroideae in a Stepwise Manner.</title>
        <authorList>
            <person name="Henning P.M."/>
            <person name="Roalson E.H."/>
            <person name="Mir W."/>
            <person name="McCubbin A.G."/>
            <person name="Shore J.S."/>
        </authorList>
    </citation>
    <scope>NUCLEOTIDE SEQUENCE</scope>
    <source>
        <strain evidence="7">F60SS</strain>
    </source>
</reference>
<feature type="zinc finger region" description="C3H1-type" evidence="4">
    <location>
        <begin position="184"/>
        <end position="211"/>
    </location>
</feature>
<dbReference type="EMBL" id="JAKUCV010003806">
    <property type="protein sequence ID" value="KAJ4837555.1"/>
    <property type="molecule type" value="Genomic_DNA"/>
</dbReference>
<dbReference type="PANTHER" id="PTHR36886">
    <property type="entry name" value="PROTEIN FRIGIDA-ESSENTIAL 1"/>
    <property type="match status" value="1"/>
</dbReference>
<evidence type="ECO:0000259" key="6">
    <source>
        <dbReference type="PROSITE" id="PS50103"/>
    </source>
</evidence>
<comment type="caution">
    <text evidence="7">The sequence shown here is derived from an EMBL/GenBank/DDBJ whole genome shotgun (WGS) entry which is preliminary data.</text>
</comment>
<evidence type="ECO:0000313" key="7">
    <source>
        <dbReference type="EMBL" id="KAJ4837555.1"/>
    </source>
</evidence>
<evidence type="ECO:0000313" key="8">
    <source>
        <dbReference type="Proteomes" id="UP001141552"/>
    </source>
</evidence>
<evidence type="ECO:0000256" key="5">
    <source>
        <dbReference type="SAM" id="MobiDB-lite"/>
    </source>
</evidence>
<feature type="region of interest" description="Disordered" evidence="5">
    <location>
        <begin position="545"/>
        <end position="620"/>
    </location>
</feature>
<sequence>MVSHSTPLASVSTLPPNSPVGVSICDFKLSSPSDERFTMQMEVSCMKYEDPKSISGTYSVVASEKENLESEVNEKDNEVLITKDSNDERCEPHSDSVDNVGNCEVAPTETINPSGIIGNELSTAIPMGPGLGDKANAVLHSKQEVKPLNLNSEDAKEETASRSIASQIRTRSLSPSAEFMDGNKRPAIVCDFFVKGWCIRGSSCRFLHVKDKADNSLKLEECAPAENLTGEGQFDEGARKEESKLSAFHEPMASSSGKDAISRHSSFERIRSQELRESKSLHQFDEQCSFSSHQKEDMSWKQFSSFKEVPGSSSSFKDLEIDNHRQNLPDSNERKLAFTGCDSPLFQNGFLPDHRTFLGGSVVTSTSYRSQNSSSYLSSLDDLARNRGVHISSLDTPLSTNGMLPSQPISTRTGPSFSFTSFLNTSQVSQKLSESDRDYGASRSSLILRSASPFSGAEPGNLYLAGASGDQRRPVEHLAKHSSNNWEPSIPFQPTFFITPVMISSLGSQQYDPLRDSFDASNLRDKSFKFSFLGQGISTLDETHKQSLQNQTHGADCNGDKSSVSVHNETVPKEESASGTDHNKGIPITKRINVDHDASHRRRDGSRHKQDLMRDRVGQNNDIEVDQKTDGNMQKDSKGLRQFRSALVELVKELLKPSWREGRLSKDAHNVIVKKASDKVIGTLLSHQVPTTTELISQYLSTAQPKIAKLVEGYVTKYGKP</sequence>
<evidence type="ECO:0000256" key="2">
    <source>
        <dbReference type="ARBA" id="ARBA00022771"/>
    </source>
</evidence>
<dbReference type="InterPro" id="IPR000571">
    <property type="entry name" value="Znf_CCCH"/>
</dbReference>
<dbReference type="Gene3D" id="4.10.1000.10">
    <property type="entry name" value="Zinc finger, CCCH-type"/>
    <property type="match status" value="1"/>
</dbReference>
<feature type="region of interest" description="Disordered" evidence="5">
    <location>
        <begin position="86"/>
        <end position="105"/>
    </location>
</feature>
<organism evidence="7 8">
    <name type="scientific">Turnera subulata</name>
    <dbReference type="NCBI Taxonomy" id="218843"/>
    <lineage>
        <taxon>Eukaryota</taxon>
        <taxon>Viridiplantae</taxon>
        <taxon>Streptophyta</taxon>
        <taxon>Embryophyta</taxon>
        <taxon>Tracheophyta</taxon>
        <taxon>Spermatophyta</taxon>
        <taxon>Magnoliopsida</taxon>
        <taxon>eudicotyledons</taxon>
        <taxon>Gunneridae</taxon>
        <taxon>Pentapetalae</taxon>
        <taxon>rosids</taxon>
        <taxon>fabids</taxon>
        <taxon>Malpighiales</taxon>
        <taxon>Passifloraceae</taxon>
        <taxon>Turnera</taxon>
    </lineage>
</organism>
<keyword evidence="3 4" id="KW-0862">Zinc</keyword>
<dbReference type="PROSITE" id="PS50103">
    <property type="entry name" value="ZF_C3H1"/>
    <property type="match status" value="1"/>
</dbReference>
<reference evidence="7" key="1">
    <citation type="submission" date="2022-02" db="EMBL/GenBank/DDBJ databases">
        <authorList>
            <person name="Henning P.M."/>
            <person name="McCubbin A.G."/>
            <person name="Shore J.S."/>
        </authorList>
    </citation>
    <scope>NUCLEOTIDE SEQUENCE</scope>
    <source>
        <strain evidence="7">F60SS</strain>
        <tissue evidence="7">Leaves</tissue>
    </source>
</reference>
<keyword evidence="8" id="KW-1185">Reference proteome</keyword>
<feature type="compositionally biased region" description="Basic and acidic residues" evidence="5">
    <location>
        <begin position="86"/>
        <end position="96"/>
    </location>
</feature>
<feature type="compositionally biased region" description="Basic and acidic residues" evidence="5">
    <location>
        <begin position="607"/>
        <end position="617"/>
    </location>
</feature>
<dbReference type="AlphaFoldDB" id="A0A9Q0JEC8"/>
<dbReference type="GO" id="GO:0008270">
    <property type="term" value="F:zinc ion binding"/>
    <property type="evidence" value="ECO:0007669"/>
    <property type="project" value="UniProtKB-KW"/>
</dbReference>
<gene>
    <name evidence="7" type="ORF">Tsubulata_046931</name>
</gene>
<dbReference type="Proteomes" id="UP001141552">
    <property type="component" value="Unassembled WGS sequence"/>
</dbReference>
<feature type="compositionally biased region" description="Basic and acidic residues" evidence="5">
    <location>
        <begin position="570"/>
        <end position="584"/>
    </location>
</feature>
<protein>
    <recommendedName>
        <fullName evidence="6">C3H1-type domain-containing protein</fullName>
    </recommendedName>
</protein>
<dbReference type="InterPro" id="IPR036855">
    <property type="entry name" value="Znf_CCCH_sf"/>
</dbReference>